<protein>
    <submittedName>
        <fullName evidence="2">IS3 family transposase</fullName>
    </submittedName>
</protein>
<dbReference type="InterPro" id="IPR048020">
    <property type="entry name" value="Transpos_IS3"/>
</dbReference>
<dbReference type="Pfam" id="PF13683">
    <property type="entry name" value="rve_3"/>
    <property type="match status" value="1"/>
</dbReference>
<dbReference type="InterPro" id="IPR001584">
    <property type="entry name" value="Integrase_cat-core"/>
</dbReference>
<dbReference type="Gene3D" id="3.30.420.10">
    <property type="entry name" value="Ribonuclease H-like superfamily/Ribonuclease H"/>
    <property type="match status" value="1"/>
</dbReference>
<dbReference type="PROSITE" id="PS50994">
    <property type="entry name" value="INTEGRASE"/>
    <property type="match status" value="1"/>
</dbReference>
<dbReference type="AlphaFoldDB" id="A0AAP2GI66"/>
<proteinExistence type="predicted"/>
<evidence type="ECO:0000313" key="3">
    <source>
        <dbReference type="Proteomes" id="UP001319200"/>
    </source>
</evidence>
<evidence type="ECO:0000259" key="1">
    <source>
        <dbReference type="PROSITE" id="PS50994"/>
    </source>
</evidence>
<dbReference type="InterPro" id="IPR050900">
    <property type="entry name" value="Transposase_IS3/IS150/IS904"/>
</dbReference>
<accession>A0AAP2GI66</accession>
<dbReference type="SUPFAM" id="SSF53098">
    <property type="entry name" value="Ribonuclease H-like"/>
    <property type="match status" value="1"/>
</dbReference>
<dbReference type="EMBL" id="JAHESF010000006">
    <property type="protein sequence ID" value="MBT1696804.1"/>
    <property type="molecule type" value="Genomic_DNA"/>
</dbReference>
<organism evidence="2 3">
    <name type="scientific">Chryseosolibacter histidini</name>
    <dbReference type="NCBI Taxonomy" id="2782349"/>
    <lineage>
        <taxon>Bacteria</taxon>
        <taxon>Pseudomonadati</taxon>
        <taxon>Bacteroidota</taxon>
        <taxon>Cytophagia</taxon>
        <taxon>Cytophagales</taxon>
        <taxon>Chryseotaleaceae</taxon>
        <taxon>Chryseosolibacter</taxon>
    </lineage>
</organism>
<sequence length="307" mass="35909">MNVVYQIGGVSKQAVHKYNHRQQDWSDRLAELQILVDEVRDDHPGCGLEKLYDTLKPSWLGRDKFIDVFMGLGYRVKKQRNFIKTTIPTVLRYPNLIEGLLVWDKNRVWQTDITYYNIGGTFYYIVFIIDIYTKVIRGYQASDHMRAEANLKALRMALTEATQVHGLIHHSDRGSQFVDNRYRDILRNHGMYLSMGLIAQENAYAERINGTIKNEYLKRKTIRSLTELKKELDRAVAHYNEKRIHRHLPQKQTPRQFENQLLDLSTQNRPKVIVYTEGNPKIRAALSRPDFNPETEPQVHVCPMVIG</sequence>
<dbReference type="GO" id="GO:0003676">
    <property type="term" value="F:nucleic acid binding"/>
    <property type="evidence" value="ECO:0007669"/>
    <property type="project" value="InterPro"/>
</dbReference>
<dbReference type="GO" id="GO:0015074">
    <property type="term" value="P:DNA integration"/>
    <property type="evidence" value="ECO:0007669"/>
    <property type="project" value="InterPro"/>
</dbReference>
<comment type="caution">
    <text evidence="2">The sequence shown here is derived from an EMBL/GenBank/DDBJ whole genome shotgun (WGS) entry which is preliminary data.</text>
</comment>
<feature type="domain" description="Integrase catalytic" evidence="1">
    <location>
        <begin position="90"/>
        <end position="262"/>
    </location>
</feature>
<dbReference type="InterPro" id="IPR012337">
    <property type="entry name" value="RNaseH-like_sf"/>
</dbReference>
<dbReference type="Pfam" id="PF00665">
    <property type="entry name" value="rve"/>
    <property type="match status" value="1"/>
</dbReference>
<dbReference type="NCBIfam" id="NF033516">
    <property type="entry name" value="transpos_IS3"/>
    <property type="match status" value="1"/>
</dbReference>
<gene>
    <name evidence="2" type="ORF">KK083_07965</name>
</gene>
<keyword evidence="3" id="KW-1185">Reference proteome</keyword>
<dbReference type="PANTHER" id="PTHR46889:SF5">
    <property type="entry name" value="INTEGRASE PROTEIN"/>
    <property type="match status" value="1"/>
</dbReference>
<reference evidence="2 3" key="1">
    <citation type="submission" date="2021-05" db="EMBL/GenBank/DDBJ databases">
        <title>A Polyphasic approach of four new species of the genus Ohtaekwangia: Ohtaekwangia histidinii sp. nov., Ohtaekwangia cretensis sp. nov., Ohtaekwangia indiensis sp. nov., Ohtaekwangia reichenbachii sp. nov. from diverse environment.</title>
        <authorList>
            <person name="Octaviana S."/>
        </authorList>
    </citation>
    <scope>NUCLEOTIDE SEQUENCE [LARGE SCALE GENOMIC DNA]</scope>
    <source>
        <strain evidence="2 3">PWU4</strain>
    </source>
</reference>
<name>A0AAP2GI66_9BACT</name>
<dbReference type="Proteomes" id="UP001319200">
    <property type="component" value="Unassembled WGS sequence"/>
</dbReference>
<dbReference type="PANTHER" id="PTHR46889">
    <property type="entry name" value="TRANSPOSASE INSF FOR INSERTION SEQUENCE IS3B-RELATED"/>
    <property type="match status" value="1"/>
</dbReference>
<dbReference type="RefSeq" id="WP_254162258.1">
    <property type="nucleotide sequence ID" value="NZ_JAHESF010000006.1"/>
</dbReference>
<dbReference type="InterPro" id="IPR036397">
    <property type="entry name" value="RNaseH_sf"/>
</dbReference>
<evidence type="ECO:0000313" key="2">
    <source>
        <dbReference type="EMBL" id="MBT1696804.1"/>
    </source>
</evidence>